<keyword evidence="12" id="KW-0175">Coiled coil</keyword>
<keyword evidence="10" id="KW-0206">Cytoskeleton</keyword>
<keyword evidence="3" id="KW-0963">Cytoplasm</keyword>
<evidence type="ECO:0000256" key="4">
    <source>
        <dbReference type="ARBA" id="ARBA00022574"/>
    </source>
</evidence>
<evidence type="ECO:0000256" key="6">
    <source>
        <dbReference type="ARBA" id="ARBA00022737"/>
    </source>
</evidence>
<dbReference type="GO" id="GO:0036158">
    <property type="term" value="P:outer dynein arm assembly"/>
    <property type="evidence" value="ECO:0007669"/>
    <property type="project" value="TreeGrafter"/>
</dbReference>
<dbReference type="EMBL" id="FR824379">
    <property type="protein sequence ID" value="CCA25942.1"/>
    <property type="molecule type" value="Genomic_DNA"/>
</dbReference>
<dbReference type="GO" id="GO:0036157">
    <property type="term" value="C:outer dynein arm"/>
    <property type="evidence" value="ECO:0007669"/>
    <property type="project" value="TreeGrafter"/>
</dbReference>
<keyword evidence="11" id="KW-0966">Cell projection</keyword>
<keyword evidence="7" id="KW-0243">Dynein</keyword>
<dbReference type="Gene3D" id="2.130.10.10">
    <property type="entry name" value="YVTN repeat-like/Quinoprotein amine dehydrogenase"/>
    <property type="match status" value="2"/>
</dbReference>
<organism evidence="14">
    <name type="scientific">Albugo laibachii Nc14</name>
    <dbReference type="NCBI Taxonomy" id="890382"/>
    <lineage>
        <taxon>Eukaryota</taxon>
        <taxon>Sar</taxon>
        <taxon>Stramenopiles</taxon>
        <taxon>Oomycota</taxon>
        <taxon>Peronosporomycetes</taxon>
        <taxon>Albuginales</taxon>
        <taxon>Albuginaceae</taxon>
        <taxon>Albugo</taxon>
    </lineage>
</organism>
<evidence type="ECO:0000256" key="13">
    <source>
        <dbReference type="SAM" id="MobiDB-lite"/>
    </source>
</evidence>
<keyword evidence="9" id="KW-0505">Motor protein</keyword>
<dbReference type="SUPFAM" id="SSF50978">
    <property type="entry name" value="WD40 repeat-like"/>
    <property type="match status" value="1"/>
</dbReference>
<evidence type="ECO:0000256" key="1">
    <source>
        <dbReference type="ARBA" id="ARBA00004430"/>
    </source>
</evidence>
<dbReference type="PANTHER" id="PTHR12442:SF7">
    <property type="entry name" value="DYNEIN AXONEMAL INTERMEDIATE CHAIN 2"/>
    <property type="match status" value="1"/>
</dbReference>
<gene>
    <name evidence="14" type="primary">AlNc14C334G10718</name>
    <name evidence="14" type="ORF">ALNC14_120860</name>
</gene>
<proteinExistence type="inferred from homology"/>
<evidence type="ECO:0000256" key="10">
    <source>
        <dbReference type="ARBA" id="ARBA00023212"/>
    </source>
</evidence>
<keyword evidence="5" id="KW-0493">Microtubule</keyword>
<dbReference type="InterPro" id="IPR001680">
    <property type="entry name" value="WD40_rpt"/>
</dbReference>
<dbReference type="AlphaFoldDB" id="F0WWV7"/>
<dbReference type="HOGENOM" id="CLU_022406_1_0_1"/>
<feature type="compositionally biased region" description="Basic and acidic residues" evidence="13">
    <location>
        <begin position="121"/>
        <end position="140"/>
    </location>
</feature>
<keyword evidence="4" id="KW-0853">WD repeat</keyword>
<accession>F0WWV7</accession>
<evidence type="ECO:0000256" key="3">
    <source>
        <dbReference type="ARBA" id="ARBA00022490"/>
    </source>
</evidence>
<comment type="similarity">
    <text evidence="2">Belongs to the dynein intermediate chain family.</text>
</comment>
<reference evidence="14" key="2">
    <citation type="submission" date="2011-02" db="EMBL/GenBank/DDBJ databases">
        <authorList>
            <person name="MacLean D."/>
        </authorList>
    </citation>
    <scope>NUCLEOTIDE SEQUENCE</scope>
</reference>
<dbReference type="GO" id="GO:0045503">
    <property type="term" value="F:dynein light chain binding"/>
    <property type="evidence" value="ECO:0007669"/>
    <property type="project" value="TreeGrafter"/>
</dbReference>
<name>F0WWV7_9STRA</name>
<sequence length="628" mass="70985">MKIEALSKRLKRTSIALPPECIARAVPTKSQRKRKVAFERLCDQNWTMELAYLYVKARSSFGLHCEFADTDAKVLESIPSTESDSDHIIRRPMILKADTTPDMSEHEANTERQVTRNSSMRHMEGGWPKDVDPAEQSDVQRYRKKVEKDEEFKVSVVRSLGPIVDKCLKQNNTINIYQSYFHQFRPATTTEQPNAKGLAVFRDPELIKRTVSKIDWHPECPQKMAASYSILHFQDNKNANAKLPTYSYVWDVSNPNTPETTLRASCPLICMRYNPKSVDQLVAGAYNGVVTFFDVRKSGGTPVDTCSIEHSHHDPVYDVSWISSKTGNQCVSVSTDGRMLWWDIRHLTQPTHEITLDSHNQFGGSCMEYNAEAGPTKYLVGTEQGAVLSVNLRNSKQNNGVSMFDTASGKHHGPIYSIQRNPAHNKFFMTIGDWTARLWCEDLKTPIMSTAYHDSYVTSGCWSPSRAGVFLVTRMDGVVDVWDYFHRQNEVAYSHKVGDVALSTVSVQGNAVYGSDLFAVGDCNGMISLMQLSDGLASMQPNEKTAIGSMFERETKREKNLESKEKEMRRKRATIDELKAAEEDGNAIIDDKMEQLLRTVDANFLSMIKEAEDSENESKEYKSVREGE</sequence>
<protein>
    <submittedName>
        <fullName evidence="14">Dyneinlike protein putative</fullName>
    </submittedName>
</protein>
<comment type="subcellular location">
    <subcellularLocation>
        <location evidence="1">Cytoplasm</location>
        <location evidence="1">Cytoskeleton</location>
        <location evidence="1">Cilium axoneme</location>
    </subcellularLocation>
</comment>
<evidence type="ECO:0000256" key="2">
    <source>
        <dbReference type="ARBA" id="ARBA00011059"/>
    </source>
</evidence>
<evidence type="ECO:0000256" key="12">
    <source>
        <dbReference type="SAM" id="Coils"/>
    </source>
</evidence>
<dbReference type="GO" id="GO:0003341">
    <property type="term" value="P:cilium movement"/>
    <property type="evidence" value="ECO:0007669"/>
    <property type="project" value="TreeGrafter"/>
</dbReference>
<dbReference type="PANTHER" id="PTHR12442">
    <property type="entry name" value="DYNEIN INTERMEDIATE CHAIN"/>
    <property type="match status" value="1"/>
</dbReference>
<dbReference type="InterPro" id="IPR036322">
    <property type="entry name" value="WD40_repeat_dom_sf"/>
</dbReference>
<dbReference type="GO" id="GO:0045504">
    <property type="term" value="F:dynein heavy chain binding"/>
    <property type="evidence" value="ECO:0007669"/>
    <property type="project" value="TreeGrafter"/>
</dbReference>
<keyword evidence="6" id="KW-0677">Repeat</keyword>
<dbReference type="SMART" id="SM00320">
    <property type="entry name" value="WD40"/>
    <property type="match status" value="4"/>
</dbReference>
<evidence type="ECO:0000256" key="11">
    <source>
        <dbReference type="ARBA" id="ARBA00023273"/>
    </source>
</evidence>
<evidence type="ECO:0000313" key="14">
    <source>
        <dbReference type="EMBL" id="CCA25942.1"/>
    </source>
</evidence>
<evidence type="ECO:0000256" key="7">
    <source>
        <dbReference type="ARBA" id="ARBA00023017"/>
    </source>
</evidence>
<feature type="coiled-coil region" evidence="12">
    <location>
        <begin position="551"/>
        <end position="584"/>
    </location>
</feature>
<dbReference type="InterPro" id="IPR015943">
    <property type="entry name" value="WD40/YVTN_repeat-like_dom_sf"/>
</dbReference>
<keyword evidence="8" id="KW-0969">Cilium</keyword>
<feature type="region of interest" description="Disordered" evidence="13">
    <location>
        <begin position="100"/>
        <end position="140"/>
    </location>
</feature>
<evidence type="ECO:0000256" key="8">
    <source>
        <dbReference type="ARBA" id="ARBA00023069"/>
    </source>
</evidence>
<dbReference type="GO" id="GO:0005874">
    <property type="term" value="C:microtubule"/>
    <property type="evidence" value="ECO:0007669"/>
    <property type="project" value="UniProtKB-KW"/>
</dbReference>
<reference evidence="14" key="1">
    <citation type="journal article" date="2011" name="PLoS Biol.">
        <title>Gene gain and loss during evolution of obligate parasitism in the white rust pathogen of Arabidopsis thaliana.</title>
        <authorList>
            <person name="Kemen E."/>
            <person name="Gardiner A."/>
            <person name="Schultz-Larsen T."/>
            <person name="Kemen A.C."/>
            <person name="Balmuth A.L."/>
            <person name="Robert-Seilaniantz A."/>
            <person name="Bailey K."/>
            <person name="Holub E."/>
            <person name="Studholme D.J."/>
            <person name="Maclean D."/>
            <person name="Jones J.D."/>
        </authorList>
    </citation>
    <scope>NUCLEOTIDE SEQUENCE</scope>
</reference>
<evidence type="ECO:0000256" key="5">
    <source>
        <dbReference type="ARBA" id="ARBA00022701"/>
    </source>
</evidence>
<dbReference type="InterPro" id="IPR050687">
    <property type="entry name" value="Dynein_IC"/>
</dbReference>
<dbReference type="FunFam" id="2.130.10.10:FF:000924">
    <property type="entry name" value="Dynein intermediate chain 3"/>
    <property type="match status" value="1"/>
</dbReference>
<evidence type="ECO:0000256" key="9">
    <source>
        <dbReference type="ARBA" id="ARBA00023175"/>
    </source>
</evidence>
<feature type="compositionally biased region" description="Basic and acidic residues" evidence="13">
    <location>
        <begin position="103"/>
        <end position="114"/>
    </location>
</feature>